<dbReference type="HOGENOM" id="CLU_2880550_0_0_9"/>
<proteinExistence type="predicted"/>
<sequence length="63" mass="7476">MYYLFIIVLKALKLIVEPSLKSILQDLEISVAESYRLFIIYHKIGKQNRNHAILILMVFLLER</sequence>
<accession>R7Z910</accession>
<dbReference type="EMBL" id="AQPX01000031">
    <property type="protein sequence ID" value="EON70650.1"/>
    <property type="molecule type" value="Genomic_DNA"/>
</dbReference>
<dbReference type="Proteomes" id="UP000013911">
    <property type="component" value="Unassembled WGS sequence"/>
</dbReference>
<evidence type="ECO:0000313" key="1">
    <source>
        <dbReference type="EMBL" id="EON70650.1"/>
    </source>
</evidence>
<name>R7Z910_LYSSH</name>
<organism evidence="1 2">
    <name type="scientific">Lysinibacillus sphaericus OT4b.31</name>
    <dbReference type="NCBI Taxonomy" id="1285586"/>
    <lineage>
        <taxon>Bacteria</taxon>
        <taxon>Bacillati</taxon>
        <taxon>Bacillota</taxon>
        <taxon>Bacilli</taxon>
        <taxon>Bacillales</taxon>
        <taxon>Bacillaceae</taxon>
        <taxon>Lysinibacillus</taxon>
    </lineage>
</organism>
<comment type="caution">
    <text evidence="1">The sequence shown here is derived from an EMBL/GenBank/DDBJ whole genome shotgun (WGS) entry which is preliminary data.</text>
</comment>
<protein>
    <submittedName>
        <fullName evidence="1">Uncharacterized protein</fullName>
    </submittedName>
</protein>
<evidence type="ECO:0000313" key="2">
    <source>
        <dbReference type="Proteomes" id="UP000013911"/>
    </source>
</evidence>
<gene>
    <name evidence="1" type="ORF">H131_20502</name>
</gene>
<dbReference type="AlphaFoldDB" id="R7Z910"/>
<reference evidence="1 2" key="1">
    <citation type="submission" date="2013-04" db="EMBL/GenBank/DDBJ databases">
        <title>Draft genome of the heavy metal tolerant bacterium Lysinibacillus sphaericus strain OT4b.31.</title>
        <authorList>
            <person name="Pena-Montenegro T.D."/>
            <person name="Dussan J."/>
        </authorList>
    </citation>
    <scope>NUCLEOTIDE SEQUENCE [LARGE SCALE GENOMIC DNA]</scope>
    <source>
        <strain evidence="1 2">OT4b.31</strain>
    </source>
</reference>